<name>A0A7Z2T1I6_9VIBR</name>
<keyword evidence="2" id="KW-1185">Reference proteome</keyword>
<evidence type="ECO:0000313" key="1">
    <source>
        <dbReference type="EMBL" id="QIA62649.1"/>
    </source>
</evidence>
<accession>A0A7Z2T1I6</accession>
<dbReference type="KEGG" id="vas:GT360_03595"/>
<evidence type="ECO:0000313" key="2">
    <source>
        <dbReference type="Proteomes" id="UP000464262"/>
    </source>
</evidence>
<sequence>MRKKQSGAAVLFVVTALLLAVLIMLLGSYKSLYFRIKRANNHIESRQEHWLAEGALECTFAKVQQERDVPSTLNDCRTASDLDSLTISSGASSIITATKGYRTLRKTIKLPSFGEPGAIKSTSDLIINGSYTSSPDPGRSLGNNEWECTSVVYESSFYANNVNTYHPYQLSHKPYAEFPDSSVGSEQNCASSHYSWDSNVASSKSDYRQSSTMEPFEDIFDVSRGDWFDVMSNSETFSYVPNSLNGQSWESYADLPTPVFNSQCGRDIVSNIERGSDLIWVYGGCEITTTDFQAIEGAIDSYLSGSGIILVVQDGILSTKGTQNFTGLLYHFISPEFADPSTSFAPDFLDCSNSENNADLEGVIDTVSSFVSINKERVSYFQHGSFNPLGGFVMDAPGTFALFNTSLSFKYNRDVIKEPKKKLKRIHWQRGSWNDL</sequence>
<dbReference type="EMBL" id="CP047475">
    <property type="protein sequence ID" value="QIA62649.1"/>
    <property type="molecule type" value="Genomic_DNA"/>
</dbReference>
<proteinExistence type="predicted"/>
<dbReference type="Proteomes" id="UP000464262">
    <property type="component" value="Chromosome 1"/>
</dbReference>
<dbReference type="AlphaFoldDB" id="A0A7Z2T1I6"/>
<protein>
    <submittedName>
        <fullName evidence="1">Uncharacterized protein</fullName>
    </submittedName>
</protein>
<reference evidence="1 2" key="1">
    <citation type="submission" date="2020-01" db="EMBL/GenBank/DDBJ databases">
        <title>Whole genome and functional gene identification of agarase of Vibrio HN897.</title>
        <authorList>
            <person name="Liu Y."/>
            <person name="Zhao Z."/>
        </authorList>
    </citation>
    <scope>NUCLEOTIDE SEQUENCE [LARGE SCALE GENOMIC DNA]</scope>
    <source>
        <strain evidence="1 2">HN897</strain>
    </source>
</reference>
<gene>
    <name evidence="1" type="ORF">GT360_03595</name>
</gene>
<dbReference type="RefSeq" id="WP_164647544.1">
    <property type="nucleotide sequence ID" value="NZ_CP047475.1"/>
</dbReference>
<organism evidence="1 2">
    <name type="scientific">Vibrio astriarenae</name>
    <dbReference type="NCBI Taxonomy" id="1481923"/>
    <lineage>
        <taxon>Bacteria</taxon>
        <taxon>Pseudomonadati</taxon>
        <taxon>Pseudomonadota</taxon>
        <taxon>Gammaproteobacteria</taxon>
        <taxon>Vibrionales</taxon>
        <taxon>Vibrionaceae</taxon>
        <taxon>Vibrio</taxon>
    </lineage>
</organism>